<accession>A0A9P5E082</accession>
<proteinExistence type="predicted"/>
<feature type="region of interest" description="Disordered" evidence="1">
    <location>
        <begin position="34"/>
        <end position="55"/>
    </location>
</feature>
<reference evidence="2" key="1">
    <citation type="journal article" date="2017" name="Mycologia">
        <title>Fusarium algeriense, sp. nov., a novel toxigenic crown rot pathogen of durum wheat from Algeria is nested in the Fusarium burgessii species complex.</title>
        <authorList>
            <person name="Laraba I."/>
            <person name="Keddad A."/>
            <person name="Boureghda H."/>
            <person name="Abdallah N."/>
            <person name="Vaughan M.M."/>
            <person name="Proctor R.H."/>
            <person name="Busman M."/>
            <person name="O'Donnell K."/>
        </authorList>
    </citation>
    <scope>NUCLEOTIDE SEQUENCE</scope>
    <source>
        <strain evidence="2">NRRL 25174</strain>
    </source>
</reference>
<sequence>MAAAMSSKDIYINLEKWDFAAALSGSRRCQSLVSPSDPCFSTPPNESSTTRELPSQSMEIGDMADDYFPRFDSSNCNGFPIVDTKDAILGEPSRPCPESSVASDLEIRSFYNEDPDTIYLQVKFSSMQPIILK</sequence>
<dbReference type="OrthoDB" id="5006384at2759"/>
<dbReference type="Proteomes" id="UP000730481">
    <property type="component" value="Unassembled WGS sequence"/>
</dbReference>
<dbReference type="EMBL" id="PVQB02000220">
    <property type="protein sequence ID" value="KAF4340903.1"/>
    <property type="molecule type" value="Genomic_DNA"/>
</dbReference>
<protein>
    <submittedName>
        <fullName evidence="2">Uncharacterized protein</fullName>
    </submittedName>
</protein>
<dbReference type="AlphaFoldDB" id="A0A9P5E082"/>
<gene>
    <name evidence="2" type="ORF">FBEOM_5165</name>
</gene>
<name>A0A9P5E082_9HYPO</name>
<keyword evidence="3" id="KW-1185">Reference proteome</keyword>
<feature type="compositionally biased region" description="Polar residues" evidence="1">
    <location>
        <begin position="42"/>
        <end position="55"/>
    </location>
</feature>
<comment type="caution">
    <text evidence="2">The sequence shown here is derived from an EMBL/GenBank/DDBJ whole genome shotgun (WGS) entry which is preliminary data.</text>
</comment>
<reference evidence="2" key="2">
    <citation type="submission" date="2020-02" db="EMBL/GenBank/DDBJ databases">
        <title>Identification and distribution of gene clusters putatively required for synthesis of sphingolipid metabolism inhibitors in phylogenetically diverse species of the filamentous fungus Fusarium.</title>
        <authorList>
            <person name="Kim H.-S."/>
            <person name="Busman M."/>
            <person name="Brown D.W."/>
            <person name="Divon H."/>
            <person name="Uhlig S."/>
            <person name="Proctor R.H."/>
        </authorList>
    </citation>
    <scope>NUCLEOTIDE SEQUENCE</scope>
    <source>
        <strain evidence="2">NRRL 25174</strain>
    </source>
</reference>
<evidence type="ECO:0000313" key="3">
    <source>
        <dbReference type="Proteomes" id="UP000730481"/>
    </source>
</evidence>
<organism evidence="2 3">
    <name type="scientific">Fusarium beomiforme</name>
    <dbReference type="NCBI Taxonomy" id="44412"/>
    <lineage>
        <taxon>Eukaryota</taxon>
        <taxon>Fungi</taxon>
        <taxon>Dikarya</taxon>
        <taxon>Ascomycota</taxon>
        <taxon>Pezizomycotina</taxon>
        <taxon>Sordariomycetes</taxon>
        <taxon>Hypocreomycetidae</taxon>
        <taxon>Hypocreales</taxon>
        <taxon>Nectriaceae</taxon>
        <taxon>Fusarium</taxon>
        <taxon>Fusarium burgessii species complex</taxon>
    </lineage>
</organism>
<evidence type="ECO:0000256" key="1">
    <source>
        <dbReference type="SAM" id="MobiDB-lite"/>
    </source>
</evidence>
<evidence type="ECO:0000313" key="2">
    <source>
        <dbReference type="EMBL" id="KAF4340903.1"/>
    </source>
</evidence>